<evidence type="ECO:0000313" key="2">
    <source>
        <dbReference type="Proteomes" id="UP000220158"/>
    </source>
</evidence>
<dbReference type="InterPro" id="IPR022086">
    <property type="entry name" value="IMCp"/>
</dbReference>
<dbReference type="OrthoDB" id="365974at2759"/>
<dbReference type="OMA" id="KNETMYN"/>
<dbReference type="KEGG" id="prel:PRELSG_0500300"/>
<organism evidence="1 2">
    <name type="scientific">Plasmodium relictum</name>
    <dbReference type="NCBI Taxonomy" id="85471"/>
    <lineage>
        <taxon>Eukaryota</taxon>
        <taxon>Sar</taxon>
        <taxon>Alveolata</taxon>
        <taxon>Apicomplexa</taxon>
        <taxon>Aconoidasida</taxon>
        <taxon>Haemosporida</taxon>
        <taxon>Plasmodiidae</taxon>
        <taxon>Plasmodium</taxon>
        <taxon>Plasmodium (Haemamoeba)</taxon>
    </lineage>
</organism>
<dbReference type="Pfam" id="PF12314">
    <property type="entry name" value="IMCp"/>
    <property type="match status" value="1"/>
</dbReference>
<accession>A0A1J1H2C9</accession>
<dbReference type="AlphaFoldDB" id="A0A1J1H2C9"/>
<keyword evidence="2" id="KW-1185">Reference proteome</keyword>
<dbReference type="EMBL" id="LN835300">
    <property type="protein sequence ID" value="CRG98845.1"/>
    <property type="molecule type" value="Genomic_DNA"/>
</dbReference>
<dbReference type="RefSeq" id="XP_028531854.1">
    <property type="nucleotide sequence ID" value="XM_028675247.1"/>
</dbReference>
<protein>
    <submittedName>
        <fullName evidence="1">Inner membrane complex protein 1i, putative</fullName>
    </submittedName>
</protein>
<gene>
    <name evidence="1" type="primary">IMC1i</name>
    <name evidence="1" type="ORF">PRELSG_0500300</name>
</gene>
<proteinExistence type="predicted"/>
<dbReference type="GeneID" id="39734946"/>
<dbReference type="VEuPathDB" id="PlasmoDB:PRELSG_0500300"/>
<sequence>MESETGNFSSSNIPYSFEHSKNISKKILKPIRQEKIVKVPVTQYVEKIIEKEQIKYVNKYVDVVKPVITYKTKHIPKPIYLDKIKYEPKLIEKEKIIHIPKIEYRNKVVEIPVYIHKEKIIEKKVPLVIERVVPVLKIKRIEKEILTNTVEIPETSEISKNETNIKISKNAHDLNKEVLIKIPIKKNTCSSDLKNSKEDVYVPETCRQYESLNEPIMYSPMQVSPKIDHFKGHKLNSDNSNTTSDKDSYMKRLDHKNETGYHDATNDDVNYDVIADNENRINDAQINSKEYIKSMEENYYDIDERRKGFNTTHVSIHLPTTQNAVQESVEQSYLNSYNNDCNISMNHIIDIKRSNDNDSISRRYNEDNINTVINEKLIHESCNGSRKQSSILIQGNIPGSYHTFTKDHTEVEQKYVNPSNMHISYENYASSQNIYGQRSVPSKSNFKPSYANSNGQAIVSVRPATIVEFKPKQRKNKTSLCNFMNNCCGGNDL</sequence>
<dbReference type="Proteomes" id="UP000220158">
    <property type="component" value="Chromosome 5"/>
</dbReference>
<name>A0A1J1H2C9_PLARL</name>
<evidence type="ECO:0000313" key="1">
    <source>
        <dbReference type="EMBL" id="CRG98845.1"/>
    </source>
</evidence>
<reference evidence="1 2" key="1">
    <citation type="submission" date="2015-04" db="EMBL/GenBank/DDBJ databases">
        <authorList>
            <consortium name="Pathogen Informatics"/>
        </authorList>
    </citation>
    <scope>NUCLEOTIDE SEQUENCE [LARGE SCALE GENOMIC DNA]</scope>
    <source>
        <strain evidence="1 2">SGS1</strain>
    </source>
</reference>